<dbReference type="EMBL" id="CP109114">
    <property type="protein sequence ID" value="WSC18153.1"/>
    <property type="molecule type" value="Genomic_DNA"/>
</dbReference>
<reference evidence="1 2" key="1">
    <citation type="submission" date="2022-10" db="EMBL/GenBank/DDBJ databases">
        <title>The complete genomes of actinobacterial strains from the NBC collection.</title>
        <authorList>
            <person name="Joergensen T.S."/>
            <person name="Alvarez Arevalo M."/>
            <person name="Sterndorff E.B."/>
            <person name="Faurdal D."/>
            <person name="Vuksanovic O."/>
            <person name="Mourched A.-S."/>
            <person name="Charusanti P."/>
            <person name="Shaw S."/>
            <person name="Blin K."/>
            <person name="Weber T."/>
        </authorList>
    </citation>
    <scope>NUCLEOTIDE SEQUENCE [LARGE SCALE GENOMIC DNA]</scope>
    <source>
        <strain evidence="1 2">NBC 01769</strain>
    </source>
</reference>
<accession>A0ABZ1GHU7</accession>
<gene>
    <name evidence="1" type="ORF">OIE64_32435</name>
</gene>
<sequence>MDSTPQPMPVSTAPAAIRCTARWDDPQAQSMVVQAVRERSGKTAGRNFSGRDPHRTYAAHGVASLDTTGTQQIP</sequence>
<protein>
    <submittedName>
        <fullName evidence="1">Uncharacterized protein</fullName>
    </submittedName>
</protein>
<evidence type="ECO:0000313" key="1">
    <source>
        <dbReference type="EMBL" id="WSC18153.1"/>
    </source>
</evidence>
<evidence type="ECO:0000313" key="2">
    <source>
        <dbReference type="Proteomes" id="UP001330827"/>
    </source>
</evidence>
<name>A0ABZ1GHU7_9ACTN</name>
<organism evidence="1 2">
    <name type="scientific">Streptomyces brevispora</name>
    <dbReference type="NCBI Taxonomy" id="887462"/>
    <lineage>
        <taxon>Bacteria</taxon>
        <taxon>Bacillati</taxon>
        <taxon>Actinomycetota</taxon>
        <taxon>Actinomycetes</taxon>
        <taxon>Kitasatosporales</taxon>
        <taxon>Streptomycetaceae</taxon>
        <taxon>Streptomyces</taxon>
    </lineage>
</organism>
<proteinExistence type="predicted"/>
<keyword evidence="2" id="KW-1185">Reference proteome</keyword>
<dbReference type="RefSeq" id="WP_326597658.1">
    <property type="nucleotide sequence ID" value="NZ_CP109114.1"/>
</dbReference>
<dbReference type="Proteomes" id="UP001330827">
    <property type="component" value="Chromosome"/>
</dbReference>